<dbReference type="EMBL" id="BJLB01000001">
    <property type="protein sequence ID" value="GEA36529.1"/>
    <property type="molecule type" value="Genomic_DNA"/>
</dbReference>
<protein>
    <submittedName>
        <fullName evidence="1">Uncharacterized protein</fullName>
    </submittedName>
</protein>
<dbReference type="Proteomes" id="UP000315200">
    <property type="component" value="Unassembled WGS sequence"/>
</dbReference>
<evidence type="ECO:0000313" key="2">
    <source>
        <dbReference type="Proteomes" id="UP000315200"/>
    </source>
</evidence>
<organism evidence="1 2">
    <name type="scientific">Enterocloster clostridioformis</name>
    <dbReference type="NCBI Taxonomy" id="1531"/>
    <lineage>
        <taxon>Bacteria</taxon>
        <taxon>Bacillati</taxon>
        <taxon>Bacillota</taxon>
        <taxon>Clostridia</taxon>
        <taxon>Lachnospirales</taxon>
        <taxon>Lachnospiraceae</taxon>
        <taxon>Enterocloster</taxon>
    </lineage>
</organism>
<dbReference type="AlphaFoldDB" id="A0A829VW83"/>
<reference evidence="1 2" key="1">
    <citation type="submission" date="2019-06" db="EMBL/GenBank/DDBJ databases">
        <title>Draft genome sequence of [Clostridium] clostridioforme NBRC 113352.</title>
        <authorList>
            <person name="Miura T."/>
            <person name="Furukawa M."/>
            <person name="Shimamura M."/>
            <person name="Ohyama Y."/>
            <person name="Yamazoe A."/>
            <person name="Kawasaki H."/>
        </authorList>
    </citation>
    <scope>NUCLEOTIDE SEQUENCE [LARGE SCALE GENOMIC DNA]</scope>
    <source>
        <strain evidence="1 2">NBRC 113352</strain>
    </source>
</reference>
<evidence type="ECO:0000313" key="1">
    <source>
        <dbReference type="EMBL" id="GEA36529.1"/>
    </source>
</evidence>
<gene>
    <name evidence="1" type="ORF">Ccl03g_22420</name>
</gene>
<sequence length="53" mass="6066">MSDSWFNRDIPVCQQEKGTRIAMIYDCLQVTVCKCRALFSVLTQTYVCGIMKA</sequence>
<name>A0A829VW83_9FIRM</name>
<proteinExistence type="predicted"/>
<comment type="caution">
    <text evidence="1">The sequence shown here is derived from an EMBL/GenBank/DDBJ whole genome shotgun (WGS) entry which is preliminary data.</text>
</comment>
<accession>A0A829VW83</accession>